<gene>
    <name evidence="1" type="ORF">WH96_17595</name>
</gene>
<evidence type="ECO:0000313" key="2">
    <source>
        <dbReference type="Proteomes" id="UP000035444"/>
    </source>
</evidence>
<dbReference type="PIRSF" id="PIRSF032131">
    <property type="entry name" value="UCP032131"/>
    <property type="match status" value="1"/>
</dbReference>
<dbReference type="PATRIC" id="fig|1489064.4.peg.515"/>
<name>A0A0H2MFE8_9PROT</name>
<proteinExistence type="predicted"/>
<dbReference type="Pfam" id="PF06676">
    <property type="entry name" value="DUF1178"/>
    <property type="match status" value="1"/>
</dbReference>
<accession>A0A0H2MFE8</accession>
<dbReference type="RefSeq" id="WP_047765533.1">
    <property type="nucleotide sequence ID" value="NZ_LAQL01000015.1"/>
</dbReference>
<reference evidence="1 2" key="1">
    <citation type="submission" date="2015-03" db="EMBL/GenBank/DDBJ databases">
        <title>Genome Sequence of Kiloniella spongiae MEBiC09566, isolated from a marine sponge.</title>
        <authorList>
            <person name="Shao Z."/>
            <person name="Wang L."/>
            <person name="Li X."/>
        </authorList>
    </citation>
    <scope>NUCLEOTIDE SEQUENCE [LARGE SCALE GENOMIC DNA]</scope>
    <source>
        <strain evidence="1 2">MEBiC09566</strain>
    </source>
</reference>
<dbReference type="InterPro" id="IPR009562">
    <property type="entry name" value="DUF1178"/>
</dbReference>
<dbReference type="EMBL" id="LAQL01000015">
    <property type="protein sequence ID" value="KLN59467.1"/>
    <property type="molecule type" value="Genomic_DNA"/>
</dbReference>
<comment type="caution">
    <text evidence="1">The sequence shown here is derived from an EMBL/GenBank/DDBJ whole genome shotgun (WGS) entry which is preliminary data.</text>
</comment>
<dbReference type="OrthoDB" id="9799894at2"/>
<dbReference type="STRING" id="1489064.WH96_17595"/>
<organism evidence="1 2">
    <name type="scientific">Kiloniella spongiae</name>
    <dbReference type="NCBI Taxonomy" id="1489064"/>
    <lineage>
        <taxon>Bacteria</taxon>
        <taxon>Pseudomonadati</taxon>
        <taxon>Pseudomonadota</taxon>
        <taxon>Alphaproteobacteria</taxon>
        <taxon>Rhodospirillales</taxon>
        <taxon>Kiloniellaceae</taxon>
        <taxon>Kiloniella</taxon>
    </lineage>
</organism>
<dbReference type="Proteomes" id="UP000035444">
    <property type="component" value="Unassembled WGS sequence"/>
</dbReference>
<protein>
    <submittedName>
        <fullName evidence="1">Uncharacterized protein</fullName>
    </submittedName>
</protein>
<dbReference type="AlphaFoldDB" id="A0A0H2MFE8"/>
<sequence length="139" mass="15487">MILFDLKCENDHVFEAWFKDNAAFKDQSEKGIVLCPNCSSKEVKKALMAPNVSLANSEKKQVSKTELAKAQKFLSDAQKAIESNFDYVGKDFANEARKIHYGESDKKNIYGEASEADAKSLKDEGVAFSSIPWKQKADA</sequence>
<keyword evidence="2" id="KW-1185">Reference proteome</keyword>
<evidence type="ECO:0000313" key="1">
    <source>
        <dbReference type="EMBL" id="KLN59467.1"/>
    </source>
</evidence>